<protein>
    <submittedName>
        <fullName evidence="2">Uncharacterized protein</fullName>
    </submittedName>
</protein>
<evidence type="ECO:0000313" key="3">
    <source>
        <dbReference type="Proteomes" id="UP000243006"/>
    </source>
</evidence>
<keyword evidence="1" id="KW-0812">Transmembrane</keyword>
<comment type="caution">
    <text evidence="2">The sequence shown here is derived from an EMBL/GenBank/DDBJ whole genome shotgun (WGS) entry which is preliminary data.</text>
</comment>
<dbReference type="AlphaFoldDB" id="A0A1Y3EIG7"/>
<proteinExistence type="predicted"/>
<feature type="transmembrane region" description="Helical" evidence="1">
    <location>
        <begin position="52"/>
        <end position="73"/>
    </location>
</feature>
<keyword evidence="1" id="KW-1133">Transmembrane helix</keyword>
<sequence>MGCRTEPGYPPQGHMIEVAVGVCKHCIQPKPPRTHHCSETCHELVSGRMVQYLILVEFFVALAIVVGLLWLIYSHGKIISNGETSIEYYINLATAKKFAMRRKVYMNPYDFGWRKNWKSFLGIDDFRGDFFKKIIIPSVYQPNGDGLIWPFAFSLDELLPHVQRQT</sequence>
<name>A0A1Y3EIG7_9BILA</name>
<dbReference type="InterPro" id="IPR039859">
    <property type="entry name" value="PFA4/ZDH16/20/ERF2-like"/>
</dbReference>
<keyword evidence="1" id="KW-0472">Membrane</keyword>
<evidence type="ECO:0000313" key="2">
    <source>
        <dbReference type="EMBL" id="OUC43636.1"/>
    </source>
</evidence>
<dbReference type="EMBL" id="LVZM01014429">
    <property type="protein sequence ID" value="OUC43636.1"/>
    <property type="molecule type" value="Genomic_DNA"/>
</dbReference>
<accession>A0A1Y3EIG7</accession>
<reference evidence="2 3" key="1">
    <citation type="submission" date="2015-04" db="EMBL/GenBank/DDBJ databases">
        <title>Draft genome of the roundworm Trichinella nativa.</title>
        <authorList>
            <person name="Mitreva M."/>
        </authorList>
    </citation>
    <scope>NUCLEOTIDE SEQUENCE [LARGE SCALE GENOMIC DNA]</scope>
    <source>
        <strain evidence="2 3">ISS45</strain>
    </source>
</reference>
<dbReference type="Proteomes" id="UP000243006">
    <property type="component" value="Unassembled WGS sequence"/>
</dbReference>
<evidence type="ECO:0000256" key="1">
    <source>
        <dbReference type="SAM" id="Phobius"/>
    </source>
</evidence>
<gene>
    <name evidence="2" type="ORF">D917_00248</name>
</gene>
<dbReference type="GO" id="GO:0016409">
    <property type="term" value="F:palmitoyltransferase activity"/>
    <property type="evidence" value="ECO:0007669"/>
    <property type="project" value="InterPro"/>
</dbReference>
<dbReference type="PANTHER" id="PTHR12246">
    <property type="entry name" value="PALMITOYLTRANSFERASE ZDHHC16"/>
    <property type="match status" value="1"/>
</dbReference>
<organism evidence="2 3">
    <name type="scientific">Trichinella nativa</name>
    <dbReference type="NCBI Taxonomy" id="6335"/>
    <lineage>
        <taxon>Eukaryota</taxon>
        <taxon>Metazoa</taxon>
        <taxon>Ecdysozoa</taxon>
        <taxon>Nematoda</taxon>
        <taxon>Enoplea</taxon>
        <taxon>Dorylaimia</taxon>
        <taxon>Trichinellida</taxon>
        <taxon>Trichinellidae</taxon>
        <taxon>Trichinella</taxon>
    </lineage>
</organism>